<dbReference type="EMBL" id="GBXM01057001">
    <property type="protein sequence ID" value="JAH51576.1"/>
    <property type="molecule type" value="Transcribed_RNA"/>
</dbReference>
<feature type="signal peptide" evidence="1">
    <location>
        <begin position="1"/>
        <end position="22"/>
    </location>
</feature>
<sequence length="39" mass="4565">MLWRGALCVVKFILYWAVKVPANRLCQLQNLTYFSFLAS</sequence>
<dbReference type="EMBL" id="GBXM01058208">
    <property type="protein sequence ID" value="JAH50369.1"/>
    <property type="molecule type" value="Transcribed_RNA"/>
</dbReference>
<reference evidence="2" key="2">
    <citation type="journal article" date="2015" name="Fish Shellfish Immunol.">
        <title>Early steps in the European eel (Anguilla anguilla)-Vibrio vulnificus interaction in the gills: Role of the RtxA13 toxin.</title>
        <authorList>
            <person name="Callol A."/>
            <person name="Pajuelo D."/>
            <person name="Ebbesson L."/>
            <person name="Teles M."/>
            <person name="MacKenzie S."/>
            <person name="Amaro C."/>
        </authorList>
    </citation>
    <scope>NUCLEOTIDE SEQUENCE</scope>
</reference>
<proteinExistence type="predicted"/>
<accession>A0A0E9T9M2</accession>
<name>A0A0E9T9M2_ANGAN</name>
<evidence type="ECO:0000313" key="2">
    <source>
        <dbReference type="EMBL" id="JAH50369.1"/>
    </source>
</evidence>
<keyword evidence="1" id="KW-0732">Signal</keyword>
<organism evidence="2">
    <name type="scientific">Anguilla anguilla</name>
    <name type="common">European freshwater eel</name>
    <name type="synonym">Muraena anguilla</name>
    <dbReference type="NCBI Taxonomy" id="7936"/>
    <lineage>
        <taxon>Eukaryota</taxon>
        <taxon>Metazoa</taxon>
        <taxon>Chordata</taxon>
        <taxon>Craniata</taxon>
        <taxon>Vertebrata</taxon>
        <taxon>Euteleostomi</taxon>
        <taxon>Actinopterygii</taxon>
        <taxon>Neopterygii</taxon>
        <taxon>Teleostei</taxon>
        <taxon>Anguilliformes</taxon>
        <taxon>Anguillidae</taxon>
        <taxon>Anguilla</taxon>
    </lineage>
</organism>
<evidence type="ECO:0000256" key="1">
    <source>
        <dbReference type="SAM" id="SignalP"/>
    </source>
</evidence>
<feature type="chain" id="PRO_5007401413" evidence="1">
    <location>
        <begin position="23"/>
        <end position="39"/>
    </location>
</feature>
<reference evidence="2" key="1">
    <citation type="submission" date="2014-11" db="EMBL/GenBank/DDBJ databases">
        <authorList>
            <person name="Amaro Gonzalez C."/>
        </authorList>
    </citation>
    <scope>NUCLEOTIDE SEQUENCE</scope>
</reference>
<protein>
    <submittedName>
        <fullName evidence="2">Uncharacterized protein</fullName>
    </submittedName>
</protein>
<dbReference type="AlphaFoldDB" id="A0A0E9T9M2"/>